<evidence type="ECO:0000259" key="5">
    <source>
        <dbReference type="PROSITE" id="PS50931"/>
    </source>
</evidence>
<comment type="caution">
    <text evidence="6">The sequence shown here is derived from an EMBL/GenBank/DDBJ whole genome shotgun (WGS) entry which is preliminary data.</text>
</comment>
<dbReference type="PROSITE" id="PS50931">
    <property type="entry name" value="HTH_LYSR"/>
    <property type="match status" value="1"/>
</dbReference>
<dbReference type="InterPro" id="IPR000847">
    <property type="entry name" value="LysR_HTH_N"/>
</dbReference>
<protein>
    <submittedName>
        <fullName evidence="6">DNA-binding transcriptional LysR family regulator</fullName>
    </submittedName>
</protein>
<gene>
    <name evidence="6" type="ORF">J2T57_000793</name>
</gene>
<feature type="domain" description="HTH lysR-type" evidence="5">
    <location>
        <begin position="17"/>
        <end position="74"/>
    </location>
</feature>
<dbReference type="SUPFAM" id="SSF46785">
    <property type="entry name" value="Winged helix' DNA-binding domain"/>
    <property type="match status" value="1"/>
</dbReference>
<evidence type="ECO:0000256" key="2">
    <source>
        <dbReference type="ARBA" id="ARBA00023015"/>
    </source>
</evidence>
<keyword evidence="4" id="KW-0804">Transcription</keyword>
<evidence type="ECO:0000256" key="3">
    <source>
        <dbReference type="ARBA" id="ARBA00023125"/>
    </source>
</evidence>
<dbReference type="InterPro" id="IPR005119">
    <property type="entry name" value="LysR_subst-bd"/>
</dbReference>
<dbReference type="CDD" id="cd05466">
    <property type="entry name" value="PBP2_LTTR_substrate"/>
    <property type="match status" value="1"/>
</dbReference>
<comment type="similarity">
    <text evidence="1">Belongs to the LysR transcriptional regulatory family.</text>
</comment>
<dbReference type="InterPro" id="IPR036388">
    <property type="entry name" value="WH-like_DNA-bd_sf"/>
</dbReference>
<sequence length="320" mass="35531">MKQKPLPARGPGQIGDNELRLLRIFLAVARCGGLTAAELELNIGRSTISRYLKDLETRLGATLCERGRSGFRLTEEGEKVHAAARQLFGAVDDFRMSVSELREQLRGRLRIAVFDKTLTNDNAHLTEAIRQFDAMAPAVRLEIHVEPTNLIEAGVIEGGFDIGVIPTHRDSPSLRYHPLFHETMQLYCGRLHPLFDVPEAEISAERVRGLKYAGIGFHSPNMVQTLALGLERHADAYDQEGTAMLIMSGCYLGYLPEHYARGFEQAGDLRPLRPDLFQYDCDFAAIYRRSPAPSVVVRRFVECLQDAHGGGVGSARQSSA</sequence>
<keyword evidence="3 6" id="KW-0238">DNA-binding</keyword>
<dbReference type="GO" id="GO:0000976">
    <property type="term" value="F:transcription cis-regulatory region binding"/>
    <property type="evidence" value="ECO:0007669"/>
    <property type="project" value="TreeGrafter"/>
</dbReference>
<name>A0AAE3G282_9GAMM</name>
<dbReference type="SUPFAM" id="SSF53850">
    <property type="entry name" value="Periplasmic binding protein-like II"/>
    <property type="match status" value="1"/>
</dbReference>
<dbReference type="EMBL" id="JALJXV010000002">
    <property type="protein sequence ID" value="MCP1673694.1"/>
    <property type="molecule type" value="Genomic_DNA"/>
</dbReference>
<evidence type="ECO:0000256" key="4">
    <source>
        <dbReference type="ARBA" id="ARBA00023163"/>
    </source>
</evidence>
<dbReference type="Pfam" id="PF03466">
    <property type="entry name" value="LysR_substrate"/>
    <property type="match status" value="1"/>
</dbReference>
<reference evidence="6" key="1">
    <citation type="submission" date="2022-03" db="EMBL/GenBank/DDBJ databases">
        <title>Genomic Encyclopedia of Type Strains, Phase III (KMG-III): the genomes of soil and plant-associated and newly described type strains.</title>
        <authorList>
            <person name="Whitman W."/>
        </authorList>
    </citation>
    <scope>NUCLEOTIDE SEQUENCE</scope>
    <source>
        <strain evidence="6">ANL 6-2</strain>
    </source>
</reference>
<keyword evidence="7" id="KW-1185">Reference proteome</keyword>
<proteinExistence type="inferred from homology"/>
<accession>A0AAE3G282</accession>
<dbReference type="Gene3D" id="3.40.190.290">
    <property type="match status" value="1"/>
</dbReference>
<dbReference type="PANTHER" id="PTHR30126">
    <property type="entry name" value="HTH-TYPE TRANSCRIPTIONAL REGULATOR"/>
    <property type="match status" value="1"/>
</dbReference>
<evidence type="ECO:0000313" key="7">
    <source>
        <dbReference type="Proteomes" id="UP001205843"/>
    </source>
</evidence>
<dbReference type="Pfam" id="PF00126">
    <property type="entry name" value="HTH_1"/>
    <property type="match status" value="1"/>
</dbReference>
<dbReference type="InterPro" id="IPR036390">
    <property type="entry name" value="WH_DNA-bd_sf"/>
</dbReference>
<keyword evidence="2" id="KW-0805">Transcription regulation</keyword>
<dbReference type="Proteomes" id="UP001205843">
    <property type="component" value="Unassembled WGS sequence"/>
</dbReference>
<dbReference type="AlphaFoldDB" id="A0AAE3G282"/>
<dbReference type="PANTHER" id="PTHR30126:SF98">
    <property type="entry name" value="HTH-TYPE TRANSCRIPTIONAL ACTIVATOR BAUR"/>
    <property type="match status" value="1"/>
</dbReference>
<dbReference type="GO" id="GO:0003700">
    <property type="term" value="F:DNA-binding transcription factor activity"/>
    <property type="evidence" value="ECO:0007669"/>
    <property type="project" value="InterPro"/>
</dbReference>
<evidence type="ECO:0000256" key="1">
    <source>
        <dbReference type="ARBA" id="ARBA00009437"/>
    </source>
</evidence>
<dbReference type="RefSeq" id="WP_253474555.1">
    <property type="nucleotide sequence ID" value="NZ_JALJXV010000002.1"/>
</dbReference>
<dbReference type="Gene3D" id="1.10.10.10">
    <property type="entry name" value="Winged helix-like DNA-binding domain superfamily/Winged helix DNA-binding domain"/>
    <property type="match status" value="1"/>
</dbReference>
<organism evidence="6 7">
    <name type="scientific">Natronocella acetinitrilica</name>
    <dbReference type="NCBI Taxonomy" id="414046"/>
    <lineage>
        <taxon>Bacteria</taxon>
        <taxon>Pseudomonadati</taxon>
        <taxon>Pseudomonadota</taxon>
        <taxon>Gammaproteobacteria</taxon>
        <taxon>Chromatiales</taxon>
        <taxon>Ectothiorhodospiraceae</taxon>
        <taxon>Natronocella</taxon>
    </lineage>
</organism>
<evidence type="ECO:0000313" key="6">
    <source>
        <dbReference type="EMBL" id="MCP1673694.1"/>
    </source>
</evidence>